<dbReference type="SUPFAM" id="SSF81301">
    <property type="entry name" value="Nucleotidyltransferase"/>
    <property type="match status" value="1"/>
</dbReference>
<keyword evidence="2" id="KW-1185">Reference proteome</keyword>
<protein>
    <submittedName>
        <fullName evidence="1">Nucleotidyltransferase</fullName>
    </submittedName>
</protein>
<dbReference type="Proteomes" id="UP001142153">
    <property type="component" value="Unassembled WGS sequence"/>
</dbReference>
<gene>
    <name evidence="1" type="ORF">O6P37_26100</name>
</gene>
<dbReference type="InterPro" id="IPR043519">
    <property type="entry name" value="NT_sf"/>
</dbReference>
<name>A0ABT4Q0H9_9MYCO</name>
<comment type="caution">
    <text evidence="1">The sequence shown here is derived from an EMBL/GenBank/DDBJ whole genome shotgun (WGS) entry which is preliminary data.</text>
</comment>
<sequence length="182" mass="20074">MAARNDELRDALRRAASALRADGPDFALAGSYALWVYGGPEPVHDVDFVVAEPDTEAAASTLEKAGFRIERTPEDWLFKACVGSDFVIDVLHALNGVPVKHHTVEAGEEFDVLAIRMRVLPPTHVLTEKLNSLTEHHCDFASLLPAVRAVREQVDWDRVRADTADSPFAASFLFLIERLGII</sequence>
<evidence type="ECO:0000313" key="2">
    <source>
        <dbReference type="Proteomes" id="UP001142153"/>
    </source>
</evidence>
<accession>A0ABT4Q0H9</accession>
<proteinExistence type="predicted"/>
<dbReference type="Gene3D" id="3.30.460.40">
    <property type="match status" value="1"/>
</dbReference>
<dbReference type="RefSeq" id="WP_269896808.1">
    <property type="nucleotide sequence ID" value="NZ_JAPZPY010000016.1"/>
</dbReference>
<organism evidence="1 2">
    <name type="scientific">Mycobacterium hippophais</name>
    <dbReference type="NCBI Taxonomy" id="3016340"/>
    <lineage>
        <taxon>Bacteria</taxon>
        <taxon>Bacillati</taxon>
        <taxon>Actinomycetota</taxon>
        <taxon>Actinomycetes</taxon>
        <taxon>Mycobacteriales</taxon>
        <taxon>Mycobacteriaceae</taxon>
        <taxon>Mycobacterium</taxon>
    </lineage>
</organism>
<dbReference type="EMBL" id="JAPZPY010000016">
    <property type="protein sequence ID" value="MCZ8382346.1"/>
    <property type="molecule type" value="Genomic_DNA"/>
</dbReference>
<evidence type="ECO:0000313" key="1">
    <source>
        <dbReference type="EMBL" id="MCZ8382346.1"/>
    </source>
</evidence>
<reference evidence="1" key="1">
    <citation type="submission" date="2022-12" db="EMBL/GenBank/DDBJ databases">
        <authorList>
            <person name="Deng Y."/>
            <person name="Zhang Y.-Q."/>
        </authorList>
    </citation>
    <scope>NUCLEOTIDE SEQUENCE</scope>
    <source>
        <strain evidence="1">CPCC 205372</strain>
    </source>
</reference>